<sequence length="54" mass="6199">MSRKDPQINMRIPASLRDYLAEQAKANHRSQTAEVVYRLEQSRVQDEQGRQAGA</sequence>
<dbReference type="GO" id="GO:0003677">
    <property type="term" value="F:DNA binding"/>
    <property type="evidence" value="ECO:0007669"/>
    <property type="project" value="InterPro"/>
</dbReference>
<dbReference type="OrthoDB" id="8117140at2"/>
<organism evidence="2 3">
    <name type="scientific">Pseudomonas linyingensis</name>
    <dbReference type="NCBI Taxonomy" id="915471"/>
    <lineage>
        <taxon>Bacteria</taxon>
        <taxon>Pseudomonadati</taxon>
        <taxon>Pseudomonadota</taxon>
        <taxon>Gammaproteobacteria</taxon>
        <taxon>Pseudomonadales</taxon>
        <taxon>Pseudomonadaceae</taxon>
        <taxon>Pseudomonas</taxon>
    </lineage>
</organism>
<dbReference type="InterPro" id="IPR010985">
    <property type="entry name" value="Ribbon_hlx_hlx"/>
</dbReference>
<dbReference type="EMBL" id="FNZE01000011">
    <property type="protein sequence ID" value="SEJ57665.1"/>
    <property type="molecule type" value="Genomic_DNA"/>
</dbReference>
<feature type="domain" description="Arc-like DNA binding" evidence="1">
    <location>
        <begin position="2"/>
        <end position="44"/>
    </location>
</feature>
<evidence type="ECO:0000313" key="2">
    <source>
        <dbReference type="EMBL" id="SEJ57665.1"/>
    </source>
</evidence>
<evidence type="ECO:0000313" key="3">
    <source>
        <dbReference type="Proteomes" id="UP000242930"/>
    </source>
</evidence>
<dbReference type="Pfam" id="PF03869">
    <property type="entry name" value="Arc"/>
    <property type="match status" value="1"/>
</dbReference>
<name>A0A1H7A9G9_9PSED</name>
<evidence type="ECO:0000259" key="1">
    <source>
        <dbReference type="Pfam" id="PF03869"/>
    </source>
</evidence>
<proteinExistence type="predicted"/>
<dbReference type="Proteomes" id="UP000242930">
    <property type="component" value="Unassembled WGS sequence"/>
</dbReference>
<dbReference type="InterPro" id="IPR005569">
    <property type="entry name" value="Arc_DNA-bd_dom"/>
</dbReference>
<accession>A0A1H7A9G9</accession>
<keyword evidence="3" id="KW-1185">Reference proteome</keyword>
<dbReference type="InterPro" id="IPR013321">
    <property type="entry name" value="Arc_rbn_hlx_hlx"/>
</dbReference>
<dbReference type="SUPFAM" id="SSF47598">
    <property type="entry name" value="Ribbon-helix-helix"/>
    <property type="match status" value="1"/>
</dbReference>
<gene>
    <name evidence="2" type="ORF">SAMN05216201_11160</name>
</gene>
<dbReference type="AlphaFoldDB" id="A0A1H7A9G9"/>
<protein>
    <submittedName>
        <fullName evidence="2">Arc-like DNA binding domain-containing protein</fullName>
    </submittedName>
</protein>
<dbReference type="RefSeq" id="WP_090312017.1">
    <property type="nucleotide sequence ID" value="NZ_FNZE01000011.1"/>
</dbReference>
<dbReference type="Gene3D" id="1.10.1220.10">
    <property type="entry name" value="Met repressor-like"/>
    <property type="match status" value="1"/>
</dbReference>
<dbReference type="GO" id="GO:0006355">
    <property type="term" value="P:regulation of DNA-templated transcription"/>
    <property type="evidence" value="ECO:0007669"/>
    <property type="project" value="InterPro"/>
</dbReference>
<reference evidence="3" key="1">
    <citation type="submission" date="2016-10" db="EMBL/GenBank/DDBJ databases">
        <authorList>
            <person name="Varghese N."/>
            <person name="Submissions S."/>
        </authorList>
    </citation>
    <scope>NUCLEOTIDE SEQUENCE [LARGE SCALE GENOMIC DNA]</scope>
    <source>
        <strain evidence="3">LMG 25967</strain>
    </source>
</reference>